<dbReference type="CDD" id="cd00487">
    <property type="entry name" value="Pep_deformylase"/>
    <property type="match status" value="1"/>
</dbReference>
<evidence type="ECO:0000256" key="2">
    <source>
        <dbReference type="ARBA" id="ARBA00023004"/>
    </source>
</evidence>
<dbReference type="Proteomes" id="UP000095727">
    <property type="component" value="Unassembled WGS sequence"/>
</dbReference>
<dbReference type="PRINTS" id="PR01576">
    <property type="entry name" value="PDEFORMYLASE"/>
</dbReference>
<dbReference type="Proteomes" id="UP000095362">
    <property type="component" value="Unassembled WGS sequence"/>
</dbReference>
<comment type="similarity">
    <text evidence="1">Belongs to the polypeptide deformylase family.</text>
</comment>
<keyword evidence="4" id="KW-0378">Hydrolase</keyword>
<dbReference type="SUPFAM" id="SSF56420">
    <property type="entry name" value="Peptide deformylase"/>
    <property type="match status" value="1"/>
</dbReference>
<dbReference type="STRING" id="410072.ERS852525_00113"/>
<dbReference type="EMBL" id="CYXR01000001">
    <property type="protein sequence ID" value="CUM69195.1"/>
    <property type="molecule type" value="Genomic_DNA"/>
</dbReference>
<dbReference type="Pfam" id="PF01327">
    <property type="entry name" value="Pep_deformylase"/>
    <property type="match status" value="1"/>
</dbReference>
<dbReference type="PANTHER" id="PTHR10458:SF22">
    <property type="entry name" value="PEPTIDE DEFORMYLASE"/>
    <property type="match status" value="1"/>
</dbReference>
<dbReference type="InterPro" id="IPR023635">
    <property type="entry name" value="Peptide_deformylase"/>
</dbReference>
<evidence type="ECO:0000256" key="1">
    <source>
        <dbReference type="ARBA" id="ARBA00010759"/>
    </source>
</evidence>
<accession>A0A173WH40</accession>
<dbReference type="PIRSF" id="PIRSF004749">
    <property type="entry name" value="Pep_def"/>
    <property type="match status" value="1"/>
</dbReference>
<dbReference type="AlphaFoldDB" id="A0A173WH40"/>
<organism evidence="4 5">
    <name type="scientific">Coprococcus comes</name>
    <dbReference type="NCBI Taxonomy" id="410072"/>
    <lineage>
        <taxon>Bacteria</taxon>
        <taxon>Bacillati</taxon>
        <taxon>Bacillota</taxon>
        <taxon>Clostridia</taxon>
        <taxon>Lachnospirales</taxon>
        <taxon>Lachnospiraceae</taxon>
        <taxon>Coprococcus</taxon>
    </lineage>
</organism>
<reference evidence="5 6" key="1">
    <citation type="submission" date="2015-09" db="EMBL/GenBank/DDBJ databases">
        <authorList>
            <consortium name="Pathogen Informatics"/>
        </authorList>
    </citation>
    <scope>NUCLEOTIDE SEQUENCE [LARGE SCALE GENOMIC DNA]</scope>
    <source>
        <strain evidence="4 5">2789STDY5834866</strain>
        <strain evidence="3 6">2789STDY5834962</strain>
    </source>
</reference>
<dbReference type="NCBIfam" id="NF006670">
    <property type="entry name" value="PRK09218.1"/>
    <property type="match status" value="1"/>
</dbReference>
<dbReference type="PaxDb" id="410072-ERS852525_00113"/>
<sequence length="136" mass="15540">MVKPIMRDLFFLRQKAEKATKGDFPVAIDLLDTLKAHEDGCVGMAANMIGVNKAIIAVNMGFMNVAMFNPKIVKRNGKYETEEGCLSLDGVRKCVRYQEIEVEYEDINFKRQRQKYSGWTAQIIQHECDHLKGIII</sequence>
<keyword evidence="2" id="KW-0408">Iron</keyword>
<dbReference type="EMBL" id="CYZK01000001">
    <property type="protein sequence ID" value="CUN37715.1"/>
    <property type="molecule type" value="Genomic_DNA"/>
</dbReference>
<dbReference type="GO" id="GO:0042586">
    <property type="term" value="F:peptide deformylase activity"/>
    <property type="evidence" value="ECO:0007669"/>
    <property type="project" value="UniProtKB-EC"/>
</dbReference>
<dbReference type="InterPro" id="IPR036821">
    <property type="entry name" value="Peptide_deformylase_sf"/>
</dbReference>
<proteinExistence type="inferred from homology"/>
<dbReference type="RefSeq" id="WP_055155442.1">
    <property type="nucleotide sequence ID" value="NZ_CYXR01000001.1"/>
</dbReference>
<protein>
    <submittedName>
        <fullName evidence="4">Peptide deformylase</fullName>
        <ecNumber evidence="4">3.5.1.88</ecNumber>
    </submittedName>
</protein>
<dbReference type="Gene3D" id="3.90.45.10">
    <property type="entry name" value="Peptide deformylase"/>
    <property type="match status" value="1"/>
</dbReference>
<evidence type="ECO:0000313" key="4">
    <source>
        <dbReference type="EMBL" id="CUN37715.1"/>
    </source>
</evidence>
<dbReference type="PANTHER" id="PTHR10458">
    <property type="entry name" value="PEPTIDE DEFORMYLASE"/>
    <property type="match status" value="1"/>
</dbReference>
<evidence type="ECO:0000313" key="6">
    <source>
        <dbReference type="Proteomes" id="UP000095727"/>
    </source>
</evidence>
<evidence type="ECO:0000313" key="3">
    <source>
        <dbReference type="EMBL" id="CUM69195.1"/>
    </source>
</evidence>
<dbReference type="EC" id="3.5.1.88" evidence="4"/>
<evidence type="ECO:0000313" key="5">
    <source>
        <dbReference type="Proteomes" id="UP000095362"/>
    </source>
</evidence>
<name>A0A173WH40_9FIRM</name>
<gene>
    <name evidence="4" type="primary">def</name>
    <name evidence="4" type="ORF">ERS852481_00001</name>
    <name evidence="3" type="ORF">ERS852574_00053</name>
</gene>